<sequence>MERCCASLIQLYRRVVPSCWHPEDHGQKNHLETESLPETEAEEEAEEAMKSVTREMASPCRKTHAVVQSTPLDFIDTGKSLKVQTEKPHLVSLGSGRLSTAITLLPLEEGRTTLGHASKDIFLRGPGIAAEHCFIENIRGTLTLHPCGNPCAVDGLPITQPTRLTQGCMICLGQSTFLRFNHPAEALWMKTMIPSAGRSSSASLHSAENSTAFLNGCHDGGYQSSIPSHTSLVSSIEKNLQDIMDSLVLERPTSPIRKLSQSSTHSLSCLSNGGSRRMLSPPTSPLSSNSGYENAFTSPLSSPGSGSLTSPSGHDLTSSIPPLVPHRTSSFSHSLPRPTPIYGGSSLDLRSSRGTGGSSYLSSPSPGVSTRMGGLSVPSSPLLGSKFQHSIMDRPSSPYRQLVGVARSLPPESPRLARKNPESMRNLPPLSPSLSRKAMSGSSNTISESPSRVPDSPRAPARRRVGSASSPGSEDNFSRPVRDRSPSPSSFQEISRRLTPAYSHGSLVTPNQSPKSQRKVHGLRERKNSISDISDNQEDLLDYHRRQREERLREQEMERLERQRLETILNLCAEYSKSDESSSPARLDELRAFPSLGTKLDDPMSFDTRRPSWDSAKDRSHEISANQNKSRDLHDEETQKEENSSTESTQHEQEDAVSPGDVAGELLSLEDQRRMTLSRVDQLKNRVTEMERQLQESAQEAEVERALLQGEREAELSQLQQEQRMVQQLQDSLNALESNIQKEKEKVREKLEQQRMEMQSVQLSHHDLQRQLHNCPEALREQVQCQLTRESEHLETQMKLFEDLEFQQLEKESRLEEERETTSQQLVKNKADCQRSIVHRKERLAALEHQANQIRLQAAQDAEHLGQERSAALLQLHKEKEKLVQLERRHQLLSGRRGFLTGSAALREMSRSRTEIDGGATLPRMKTVSPSSSQFSIATLGRSISPKNTLLTQNGSGSLSHGLAVTLQDIQSKRQLALQQKGQQVIDEQRRRLAELKQKAVVEAQSQWQSLHGAASQGYLPIMHHSILHHQRPLHSRDDDPSHGYDTLSLESSDSLDTSVSTGNSACSPDNMSSASGLDMLKIEEMERMLLEAHAERARLVESREREVEARKRALDDERRRRKELEKRLQDETSHRQRLVEKEVKMREKHFSQARPLTRYLPIRKEDFDLRTHIESSGHVVDACSHIILTEKMCRGFLTKMGGKIKSWKKRWFVFDRLKRTLSYYVDKHEAKLKGVIYFQAIEEVYYDHLRSAAKSPNPALTFCVKTHDRLYYMVAPSPEAMRIWMDVIVTGAEGYTQFMN</sequence>
<dbReference type="FunFam" id="2.30.29.30:FF:000006">
    <property type="entry name" value="Pleckstrin homology like domain family B member 1"/>
    <property type="match status" value="1"/>
</dbReference>
<feature type="region of interest" description="Disordered" evidence="7">
    <location>
        <begin position="596"/>
        <end position="661"/>
    </location>
</feature>
<comment type="caution">
    <text evidence="9">The sequence shown here is derived from an EMBL/GenBank/DDBJ whole genome shotgun (WGS) entry which is preliminary data.</text>
</comment>
<organism evidence="9 10">
    <name type="scientific">Eleutherodactylus coqui</name>
    <name type="common">Puerto Rican coqui</name>
    <dbReference type="NCBI Taxonomy" id="57060"/>
    <lineage>
        <taxon>Eukaryota</taxon>
        <taxon>Metazoa</taxon>
        <taxon>Chordata</taxon>
        <taxon>Craniata</taxon>
        <taxon>Vertebrata</taxon>
        <taxon>Euteleostomi</taxon>
        <taxon>Amphibia</taxon>
        <taxon>Batrachia</taxon>
        <taxon>Anura</taxon>
        <taxon>Neobatrachia</taxon>
        <taxon>Hyloidea</taxon>
        <taxon>Eleutherodactylidae</taxon>
        <taxon>Eleutherodactylinae</taxon>
        <taxon>Eleutherodactylus</taxon>
        <taxon>Eleutherodactylus</taxon>
    </lineage>
</organism>
<dbReference type="OrthoDB" id="6020705at2759"/>
<evidence type="ECO:0000259" key="8">
    <source>
        <dbReference type="PROSITE" id="PS50003"/>
    </source>
</evidence>
<evidence type="ECO:0000256" key="7">
    <source>
        <dbReference type="SAM" id="MobiDB-lite"/>
    </source>
</evidence>
<evidence type="ECO:0000256" key="2">
    <source>
        <dbReference type="ARBA" id="ARBA00022553"/>
    </source>
</evidence>
<dbReference type="Pfam" id="PF00169">
    <property type="entry name" value="PH"/>
    <property type="match status" value="1"/>
</dbReference>
<dbReference type="Gene3D" id="2.30.29.30">
    <property type="entry name" value="Pleckstrin-homology domain (PH domain)/Phosphotyrosine-binding domain (PTB)"/>
    <property type="match status" value="1"/>
</dbReference>
<dbReference type="SUPFAM" id="SSF49879">
    <property type="entry name" value="SMAD/FHA domain"/>
    <property type="match status" value="1"/>
</dbReference>
<dbReference type="SUPFAM" id="SSF50729">
    <property type="entry name" value="PH domain-like"/>
    <property type="match status" value="1"/>
</dbReference>
<feature type="region of interest" description="Disordered" evidence="7">
    <location>
        <begin position="254"/>
        <end position="381"/>
    </location>
</feature>
<feature type="compositionally biased region" description="Low complexity" evidence="7">
    <location>
        <begin position="297"/>
        <end position="313"/>
    </location>
</feature>
<dbReference type="Proteomes" id="UP000770717">
    <property type="component" value="Unassembled WGS sequence"/>
</dbReference>
<dbReference type="EMBL" id="WNTK01000006">
    <property type="protein sequence ID" value="KAG9482606.1"/>
    <property type="molecule type" value="Genomic_DNA"/>
</dbReference>
<dbReference type="CDD" id="cd22713">
    <property type="entry name" value="FHA_PHLB1"/>
    <property type="match status" value="1"/>
</dbReference>
<evidence type="ECO:0000313" key="10">
    <source>
        <dbReference type="Proteomes" id="UP000770717"/>
    </source>
</evidence>
<keyword evidence="2" id="KW-0597">Phosphoprotein</keyword>
<feature type="compositionally biased region" description="Low complexity" evidence="7">
    <location>
        <begin position="1046"/>
        <end position="1062"/>
    </location>
</feature>
<reference evidence="9" key="1">
    <citation type="thesis" date="2020" institute="ProQuest LLC" country="789 East Eisenhower Parkway, Ann Arbor, MI, USA">
        <title>Comparative Genomics and Chromosome Evolution.</title>
        <authorList>
            <person name="Mudd A.B."/>
        </authorList>
    </citation>
    <scope>NUCLEOTIDE SEQUENCE</scope>
    <source>
        <strain evidence="9">HN-11 Male</strain>
        <tissue evidence="9">Kidney and liver</tissue>
    </source>
</reference>
<feature type="compositionally biased region" description="Basic and acidic residues" evidence="7">
    <location>
        <begin position="629"/>
        <end position="654"/>
    </location>
</feature>
<keyword evidence="1" id="KW-0488">Methylation</keyword>
<keyword evidence="3 6" id="KW-0175">Coiled coil</keyword>
<feature type="compositionally biased region" description="Polar residues" evidence="7">
    <location>
        <begin position="440"/>
        <end position="450"/>
    </location>
</feature>
<dbReference type="InterPro" id="IPR008984">
    <property type="entry name" value="SMAD_FHA_dom_sf"/>
</dbReference>
<dbReference type="InterPro" id="IPR001849">
    <property type="entry name" value="PH_domain"/>
</dbReference>
<feature type="region of interest" description="Disordered" evidence="7">
    <location>
        <begin position="1031"/>
        <end position="1074"/>
    </location>
</feature>
<protein>
    <recommendedName>
        <fullName evidence="4">Pleckstrin homology-like domain family B member 1</fullName>
    </recommendedName>
    <alternativeName>
        <fullName evidence="5">Protein LL5-alpha</fullName>
    </alternativeName>
</protein>
<dbReference type="Pfam" id="PF00498">
    <property type="entry name" value="FHA"/>
    <property type="match status" value="1"/>
</dbReference>
<keyword evidence="10" id="KW-1185">Reference proteome</keyword>
<evidence type="ECO:0000313" key="9">
    <source>
        <dbReference type="EMBL" id="KAG9482606.1"/>
    </source>
</evidence>
<feature type="compositionally biased region" description="Basic and acidic residues" evidence="7">
    <location>
        <begin position="476"/>
        <end position="485"/>
    </location>
</feature>
<evidence type="ECO:0000256" key="5">
    <source>
        <dbReference type="ARBA" id="ARBA00077655"/>
    </source>
</evidence>
<feature type="compositionally biased region" description="Low complexity" evidence="7">
    <location>
        <begin position="259"/>
        <end position="290"/>
    </location>
</feature>
<evidence type="ECO:0000256" key="4">
    <source>
        <dbReference type="ARBA" id="ARBA00069090"/>
    </source>
</evidence>
<feature type="coiled-coil region" evidence="6">
    <location>
        <begin position="869"/>
        <end position="896"/>
    </location>
</feature>
<dbReference type="InterPro" id="IPR052212">
    <property type="entry name" value="PH-like_domain"/>
</dbReference>
<dbReference type="PROSITE" id="PS50003">
    <property type="entry name" value="PH_DOMAIN"/>
    <property type="match status" value="1"/>
</dbReference>
<feature type="coiled-coil region" evidence="6">
    <location>
        <begin position="1083"/>
        <end position="1142"/>
    </location>
</feature>
<evidence type="ECO:0000256" key="1">
    <source>
        <dbReference type="ARBA" id="ARBA00022481"/>
    </source>
</evidence>
<proteinExistence type="predicted"/>
<dbReference type="PANTHER" id="PTHR12156">
    <property type="entry name" value="PLECKSTRIN HOMOLOGY-LIKE DOMAIN, FAMILY B, MEMBER 3"/>
    <property type="match status" value="1"/>
</dbReference>
<feature type="compositionally biased region" description="Basic and acidic residues" evidence="7">
    <location>
        <begin position="599"/>
        <end position="622"/>
    </location>
</feature>
<gene>
    <name evidence="9" type="ORF">GDO78_011335</name>
</gene>
<feature type="coiled-coil region" evidence="6">
    <location>
        <begin position="666"/>
        <end position="771"/>
    </location>
</feature>
<name>A0A8J6F8J1_ELECQ</name>
<dbReference type="InterPro" id="IPR011993">
    <property type="entry name" value="PH-like_dom_sf"/>
</dbReference>
<feature type="domain" description="PH" evidence="8">
    <location>
        <begin position="1191"/>
        <end position="1294"/>
    </location>
</feature>
<dbReference type="InterPro" id="IPR000253">
    <property type="entry name" value="FHA_dom"/>
</dbReference>
<feature type="compositionally biased region" description="Polar residues" evidence="7">
    <location>
        <begin position="1063"/>
        <end position="1074"/>
    </location>
</feature>
<feature type="region of interest" description="Disordered" evidence="7">
    <location>
        <begin position="406"/>
        <end position="538"/>
    </location>
</feature>
<dbReference type="FunFam" id="2.60.200.20:FF:000004">
    <property type="entry name" value="pleckstrin homology-like domain family B member 1 isoform X1"/>
    <property type="match status" value="1"/>
</dbReference>
<dbReference type="CDD" id="cd14673">
    <property type="entry name" value="PH_PHLDB1_2"/>
    <property type="match status" value="1"/>
</dbReference>
<dbReference type="GO" id="GO:0045180">
    <property type="term" value="C:basal cortex"/>
    <property type="evidence" value="ECO:0007669"/>
    <property type="project" value="TreeGrafter"/>
</dbReference>
<evidence type="ECO:0000256" key="6">
    <source>
        <dbReference type="SAM" id="Coils"/>
    </source>
</evidence>
<dbReference type="Gene3D" id="2.60.200.20">
    <property type="match status" value="1"/>
</dbReference>
<feature type="compositionally biased region" description="Polar residues" evidence="7">
    <location>
        <begin position="506"/>
        <end position="515"/>
    </location>
</feature>
<dbReference type="InterPro" id="IPR037810">
    <property type="entry name" value="PHLDB1/2/3_PH"/>
</dbReference>
<feature type="compositionally biased region" description="Low complexity" evidence="7">
    <location>
        <begin position="342"/>
        <end position="381"/>
    </location>
</feature>
<feature type="coiled-coil region" evidence="6">
    <location>
        <begin position="979"/>
        <end position="1006"/>
    </location>
</feature>
<dbReference type="SMART" id="SM00233">
    <property type="entry name" value="PH"/>
    <property type="match status" value="1"/>
</dbReference>
<dbReference type="PANTHER" id="PTHR12156:SF23">
    <property type="entry name" value="PLECKSTRIN HOMOLOGY-LIKE DOMAIN FAMILY B MEMBER 1"/>
    <property type="match status" value="1"/>
</dbReference>
<accession>A0A8J6F8J1</accession>
<dbReference type="GO" id="GO:0070507">
    <property type="term" value="P:regulation of microtubule cytoskeleton organization"/>
    <property type="evidence" value="ECO:0007669"/>
    <property type="project" value="TreeGrafter"/>
</dbReference>
<evidence type="ECO:0000256" key="3">
    <source>
        <dbReference type="ARBA" id="ARBA00023054"/>
    </source>
</evidence>